<evidence type="ECO:0000256" key="3">
    <source>
        <dbReference type="ARBA" id="ARBA00022642"/>
    </source>
</evidence>
<evidence type="ECO:0000256" key="8">
    <source>
        <dbReference type="ARBA" id="ARBA00023128"/>
    </source>
</evidence>
<dbReference type="Proteomes" id="UP000009022">
    <property type="component" value="Unassembled WGS sequence"/>
</dbReference>
<evidence type="ECO:0000313" key="13">
    <source>
        <dbReference type="Proteomes" id="UP000009022"/>
    </source>
</evidence>
<keyword evidence="5" id="KW-0521">NADP</keyword>
<dbReference type="OMA" id="REFMFIA"/>
<keyword evidence="8" id="KW-0496">Mitochondrion</keyword>
<keyword evidence="4" id="KW-0274">FAD</keyword>
<keyword evidence="3" id="KW-0662">Pyridine nucleotide biosynthesis</keyword>
<keyword evidence="7" id="KW-0503">Monooxygenase</keyword>
<dbReference type="RefSeq" id="XP_002113077.1">
    <property type="nucleotide sequence ID" value="XM_002113041.1"/>
</dbReference>
<dbReference type="GO" id="GO:0019363">
    <property type="term" value="P:pyridine nucleotide biosynthetic process"/>
    <property type="evidence" value="ECO:0007669"/>
    <property type="project" value="UniProtKB-KW"/>
</dbReference>
<dbReference type="GeneID" id="6753864"/>
<protein>
    <recommendedName>
        <fullName evidence="11">FAD-binding domain-containing protein</fullName>
    </recommendedName>
</protein>
<dbReference type="AlphaFoldDB" id="B3RWU3"/>
<dbReference type="FunCoup" id="B3RWU3">
    <property type="interactions" value="220"/>
</dbReference>
<feature type="domain" description="FAD-binding" evidence="11">
    <location>
        <begin position="301"/>
        <end position="338"/>
    </location>
</feature>
<dbReference type="Pfam" id="PF01494">
    <property type="entry name" value="FAD_binding_3"/>
    <property type="match status" value="2"/>
</dbReference>
<evidence type="ECO:0000256" key="4">
    <source>
        <dbReference type="ARBA" id="ARBA00022827"/>
    </source>
</evidence>
<dbReference type="PhylomeDB" id="B3RWU3"/>
<feature type="domain" description="FAD-binding" evidence="11">
    <location>
        <begin position="13"/>
        <end position="181"/>
    </location>
</feature>
<dbReference type="CTD" id="6753864"/>
<evidence type="ECO:0000256" key="2">
    <source>
        <dbReference type="ARBA" id="ARBA00022630"/>
    </source>
</evidence>
<reference evidence="12 13" key="1">
    <citation type="journal article" date="2008" name="Nature">
        <title>The Trichoplax genome and the nature of placozoans.</title>
        <authorList>
            <person name="Srivastava M."/>
            <person name="Begovic E."/>
            <person name="Chapman J."/>
            <person name="Putnam N.H."/>
            <person name="Hellsten U."/>
            <person name="Kawashima T."/>
            <person name="Kuo A."/>
            <person name="Mitros T."/>
            <person name="Salamov A."/>
            <person name="Carpenter M.L."/>
            <person name="Signorovitch A.Y."/>
            <person name="Moreno M.A."/>
            <person name="Kamm K."/>
            <person name="Grimwood J."/>
            <person name="Schmutz J."/>
            <person name="Shapiro H."/>
            <person name="Grigoriev I.V."/>
            <person name="Buss L.W."/>
            <person name="Schierwater B."/>
            <person name="Dellaporta S.L."/>
            <person name="Rokhsar D.S."/>
        </authorList>
    </citation>
    <scope>NUCLEOTIDE SEQUENCE [LARGE SCALE GENOMIC DNA]</scope>
    <source>
        <strain evidence="12 13">Grell-BS-1999</strain>
    </source>
</reference>
<dbReference type="HOGENOM" id="CLU_023210_0_1_1"/>
<gene>
    <name evidence="12" type="ORF">TRIADDRAFT_24922</name>
</gene>
<keyword evidence="10" id="KW-1133">Transmembrane helix</keyword>
<evidence type="ECO:0000259" key="11">
    <source>
        <dbReference type="Pfam" id="PF01494"/>
    </source>
</evidence>
<comment type="catalytic activity">
    <reaction evidence="9">
        <text>L-kynurenine + NADPH + O2 + H(+) = 3-hydroxy-L-kynurenine + NADP(+) + H2O</text>
        <dbReference type="Rhea" id="RHEA:20545"/>
        <dbReference type="ChEBI" id="CHEBI:15377"/>
        <dbReference type="ChEBI" id="CHEBI:15378"/>
        <dbReference type="ChEBI" id="CHEBI:15379"/>
        <dbReference type="ChEBI" id="CHEBI:57783"/>
        <dbReference type="ChEBI" id="CHEBI:57959"/>
        <dbReference type="ChEBI" id="CHEBI:58125"/>
        <dbReference type="ChEBI" id="CHEBI:58349"/>
        <dbReference type="EC" id="1.14.13.9"/>
    </reaction>
</comment>
<name>B3RWU3_TRIAD</name>
<evidence type="ECO:0000313" key="12">
    <source>
        <dbReference type="EMBL" id="EDV25187.1"/>
    </source>
</evidence>
<keyword evidence="13" id="KW-1185">Reference proteome</keyword>
<feature type="non-terminal residue" evidence="12">
    <location>
        <position position="1"/>
    </location>
</feature>
<organism evidence="12 13">
    <name type="scientific">Trichoplax adhaerens</name>
    <name type="common">Trichoplax reptans</name>
    <dbReference type="NCBI Taxonomy" id="10228"/>
    <lineage>
        <taxon>Eukaryota</taxon>
        <taxon>Metazoa</taxon>
        <taxon>Placozoa</taxon>
        <taxon>Uniplacotomia</taxon>
        <taxon>Trichoplacea</taxon>
        <taxon>Trichoplacidae</taxon>
        <taxon>Trichoplax</taxon>
    </lineage>
</organism>
<sequence>QAETSKMACQNNEIVVVGGGLVGCLAAIFWAKRGYQVDLYEMREDFRLLENTRGKSINLALSSRGILSLKHAGLDDEVTNYGIPMYGRMIHSVNGECSSQAYSPNGEVSTTIALTILFLILILAAEKYKNIHFHFRHKLKSAVLSRRELKFDSVKHGEIMINAKTILGCDGAYSRVRQSMMREARLNYLQSYIGHVYVELIIPPRKDGEFAIEPNYLHIWPRETLMLIALPNLDKSFTCTLFIPLAMKEELITEKHVLDLFATYFPDVIDLIGSHSICHDVLNNPADELVYIKCDPHHYADHTILLGDAAHAFVPFYGQGLNCGFEDCLVLDRILVANGFDLEKSFQQYSETRIRDTDSICDLSLYNYHEMRSHVNSKVYLLRRAIDNVIFRLLPNTYIPLYTMVC</sequence>
<dbReference type="InterPro" id="IPR002938">
    <property type="entry name" value="FAD-bd"/>
</dbReference>
<dbReference type="STRING" id="10228.B3RWU3"/>
<dbReference type="EMBL" id="DS985245">
    <property type="protein sequence ID" value="EDV25187.1"/>
    <property type="molecule type" value="Genomic_DNA"/>
</dbReference>
<dbReference type="FunFam" id="3.50.50.60:FF:000129">
    <property type="entry name" value="Kynurenine 3-monooxygenase"/>
    <property type="match status" value="1"/>
</dbReference>
<feature type="transmembrane region" description="Helical" evidence="10">
    <location>
        <begin position="12"/>
        <end position="31"/>
    </location>
</feature>
<evidence type="ECO:0000256" key="6">
    <source>
        <dbReference type="ARBA" id="ARBA00023002"/>
    </source>
</evidence>
<dbReference type="SUPFAM" id="SSF51905">
    <property type="entry name" value="FAD/NAD(P)-binding domain"/>
    <property type="match status" value="1"/>
</dbReference>
<dbReference type="PANTHER" id="PTHR46028:SF2">
    <property type="entry name" value="KYNURENINE 3-MONOOXYGENASE"/>
    <property type="match status" value="1"/>
</dbReference>
<keyword evidence="6" id="KW-0560">Oxidoreductase</keyword>
<keyword evidence="10" id="KW-0472">Membrane</keyword>
<feature type="transmembrane region" description="Helical" evidence="10">
    <location>
        <begin position="108"/>
        <end position="125"/>
    </location>
</feature>
<dbReference type="GO" id="GO:0071949">
    <property type="term" value="F:FAD binding"/>
    <property type="evidence" value="ECO:0007669"/>
    <property type="project" value="InterPro"/>
</dbReference>
<evidence type="ECO:0000256" key="9">
    <source>
        <dbReference type="ARBA" id="ARBA00047818"/>
    </source>
</evidence>
<dbReference type="PANTHER" id="PTHR46028">
    <property type="entry name" value="KYNURENINE 3-MONOOXYGENASE"/>
    <property type="match status" value="1"/>
</dbReference>
<evidence type="ECO:0000256" key="5">
    <source>
        <dbReference type="ARBA" id="ARBA00022857"/>
    </source>
</evidence>
<evidence type="ECO:0000256" key="10">
    <source>
        <dbReference type="SAM" id="Phobius"/>
    </source>
</evidence>
<dbReference type="PRINTS" id="PR00420">
    <property type="entry name" value="RNGMNOXGNASE"/>
</dbReference>
<dbReference type="eggNOG" id="KOG2614">
    <property type="taxonomic scope" value="Eukaryota"/>
</dbReference>
<dbReference type="Gene3D" id="3.50.50.60">
    <property type="entry name" value="FAD/NAD(P)-binding domain"/>
    <property type="match status" value="1"/>
</dbReference>
<proteinExistence type="predicted"/>
<dbReference type="InParanoid" id="B3RWU3"/>
<comment type="cofactor">
    <cofactor evidence="1">
        <name>FAD</name>
        <dbReference type="ChEBI" id="CHEBI:57692"/>
    </cofactor>
</comment>
<dbReference type="OrthoDB" id="10053569at2759"/>
<keyword evidence="2" id="KW-0285">Flavoprotein</keyword>
<dbReference type="GO" id="GO:0005741">
    <property type="term" value="C:mitochondrial outer membrane"/>
    <property type="evidence" value="ECO:0000318"/>
    <property type="project" value="GO_Central"/>
</dbReference>
<evidence type="ECO:0000256" key="7">
    <source>
        <dbReference type="ARBA" id="ARBA00023033"/>
    </source>
</evidence>
<accession>B3RWU3</accession>
<dbReference type="KEGG" id="tad:TRIADDRAFT_24922"/>
<dbReference type="InterPro" id="IPR036188">
    <property type="entry name" value="FAD/NAD-bd_sf"/>
</dbReference>
<dbReference type="GO" id="GO:0004502">
    <property type="term" value="F:kynurenine 3-monooxygenase activity"/>
    <property type="evidence" value="ECO:0000318"/>
    <property type="project" value="GO_Central"/>
</dbReference>
<keyword evidence="10" id="KW-0812">Transmembrane</keyword>
<dbReference type="GO" id="GO:0070189">
    <property type="term" value="P:kynurenine metabolic process"/>
    <property type="evidence" value="ECO:0000318"/>
    <property type="project" value="GO_Central"/>
</dbReference>
<evidence type="ECO:0000256" key="1">
    <source>
        <dbReference type="ARBA" id="ARBA00001974"/>
    </source>
</evidence>